<dbReference type="CDD" id="cd01434">
    <property type="entry name" value="EFG_mtEFG1_IV"/>
    <property type="match status" value="1"/>
</dbReference>
<evidence type="ECO:0000256" key="5">
    <source>
        <dbReference type="ARBA" id="ARBA00023134"/>
    </source>
</evidence>
<dbReference type="PRINTS" id="PR00315">
    <property type="entry name" value="ELONGATNFCT"/>
</dbReference>
<dbReference type="PROSITE" id="PS51722">
    <property type="entry name" value="G_TR_2"/>
    <property type="match status" value="1"/>
</dbReference>
<comment type="pathway">
    <text evidence="6">Protein biosynthesis; polypeptide chain elongation.</text>
</comment>
<dbReference type="InterPro" id="IPR000640">
    <property type="entry name" value="EFG_V-like"/>
</dbReference>
<proteinExistence type="inferred from homology"/>
<dbReference type="InterPro" id="IPR041095">
    <property type="entry name" value="EFG_II"/>
</dbReference>
<dbReference type="SUPFAM" id="SSF54211">
    <property type="entry name" value="Ribosomal protein S5 domain 2-like"/>
    <property type="match status" value="1"/>
</dbReference>
<dbReference type="InterPro" id="IPR027417">
    <property type="entry name" value="P-loop_NTPase"/>
</dbReference>
<evidence type="ECO:0000313" key="9">
    <source>
        <dbReference type="EMBL" id="KAL5107826.1"/>
    </source>
</evidence>
<keyword evidence="3 6" id="KW-0251">Elongation factor</keyword>
<evidence type="ECO:0000256" key="4">
    <source>
        <dbReference type="ARBA" id="ARBA00022917"/>
    </source>
</evidence>
<dbReference type="Pfam" id="PF00009">
    <property type="entry name" value="GTP_EFTU"/>
    <property type="match status" value="1"/>
</dbReference>
<evidence type="ECO:0000256" key="1">
    <source>
        <dbReference type="ARBA" id="ARBA00005870"/>
    </source>
</evidence>
<dbReference type="GO" id="GO:0003746">
    <property type="term" value="F:translation elongation factor activity"/>
    <property type="evidence" value="ECO:0007669"/>
    <property type="project" value="UniProtKB-KW"/>
</dbReference>
<feature type="binding site" evidence="6">
    <location>
        <begin position="187"/>
        <end position="191"/>
    </location>
    <ligand>
        <name>GTP</name>
        <dbReference type="ChEBI" id="CHEBI:37565"/>
    </ligand>
</feature>
<dbReference type="InterPro" id="IPR014721">
    <property type="entry name" value="Ribsml_uS5_D2-typ_fold_subgr"/>
</dbReference>
<dbReference type="Gene3D" id="2.40.30.10">
    <property type="entry name" value="Translation factors"/>
    <property type="match status" value="1"/>
</dbReference>
<dbReference type="PANTHER" id="PTHR43636:SF2">
    <property type="entry name" value="ELONGATION FACTOR G, MITOCHONDRIAL"/>
    <property type="match status" value="1"/>
</dbReference>
<feature type="binding site" evidence="6">
    <location>
        <begin position="241"/>
        <end position="244"/>
    </location>
    <ligand>
        <name>GTP</name>
        <dbReference type="ChEBI" id="CHEBI:37565"/>
    </ligand>
</feature>
<dbReference type="SMART" id="SM00838">
    <property type="entry name" value="EFG_C"/>
    <property type="match status" value="1"/>
</dbReference>
<dbReference type="PANTHER" id="PTHR43636">
    <property type="entry name" value="ELONGATION FACTOR G, MITOCHONDRIAL"/>
    <property type="match status" value="1"/>
</dbReference>
<gene>
    <name evidence="9" type="ORF">TcWFU_006080</name>
</gene>
<dbReference type="CDD" id="cd01886">
    <property type="entry name" value="EF-G"/>
    <property type="match status" value="1"/>
</dbReference>
<dbReference type="Pfam" id="PF03144">
    <property type="entry name" value="GTP_EFTU_D2"/>
    <property type="match status" value="1"/>
</dbReference>
<dbReference type="InterPro" id="IPR047872">
    <property type="entry name" value="EFG_IV"/>
</dbReference>
<accession>A0ABR4QE02</accession>
<dbReference type="CDD" id="cd16262">
    <property type="entry name" value="EFG_III"/>
    <property type="match status" value="1"/>
</dbReference>
<dbReference type="CDD" id="cd04091">
    <property type="entry name" value="mtEFG1_II_like"/>
    <property type="match status" value="1"/>
</dbReference>
<dbReference type="SUPFAM" id="SSF52540">
    <property type="entry name" value="P-loop containing nucleoside triphosphate hydrolases"/>
    <property type="match status" value="1"/>
</dbReference>
<dbReference type="InterPro" id="IPR004161">
    <property type="entry name" value="EFTu-like_2"/>
</dbReference>
<keyword evidence="4 6" id="KW-0648">Protein biosynthesis</keyword>
<comment type="similarity">
    <text evidence="1">Belongs to the TRAFAC class translation factor GTPase superfamily. Classic translation factor GTPase family. EF-G/EF-2 subfamily.</text>
</comment>
<feature type="domain" description="Tr-type G" evidence="8">
    <location>
        <begin position="111"/>
        <end position="388"/>
    </location>
</feature>
<evidence type="ECO:0000256" key="3">
    <source>
        <dbReference type="ARBA" id="ARBA00022768"/>
    </source>
</evidence>
<name>A0ABR4QE02_9CEST</name>
<feature type="binding site" evidence="6">
    <location>
        <begin position="120"/>
        <end position="127"/>
    </location>
    <ligand>
        <name>GTP</name>
        <dbReference type="ChEBI" id="CHEBI:37565"/>
    </ligand>
</feature>
<keyword evidence="5 6" id="KW-0342">GTP-binding</keyword>
<dbReference type="SUPFAM" id="SSF50447">
    <property type="entry name" value="Translation proteins"/>
    <property type="match status" value="1"/>
</dbReference>
<dbReference type="InterPro" id="IPR000795">
    <property type="entry name" value="T_Tr_GTP-bd_dom"/>
</dbReference>
<dbReference type="InterPro" id="IPR009000">
    <property type="entry name" value="Transl_B-barrel_sf"/>
</dbReference>
<dbReference type="InterPro" id="IPR020568">
    <property type="entry name" value="Ribosomal_Su5_D2-typ_SF"/>
</dbReference>
<dbReference type="Proteomes" id="UP001651158">
    <property type="component" value="Unassembled WGS sequence"/>
</dbReference>
<dbReference type="Gene3D" id="3.30.230.10">
    <property type="match status" value="1"/>
</dbReference>
<comment type="subcellular location">
    <subcellularLocation>
        <location evidence="6">Mitochondrion</location>
    </subcellularLocation>
</comment>
<sequence length="826" mass="90943">MPRRHPSSRVMGSRHCIDFGVLEASVAMVQPMQTNDVATQYNLKIMLQKNSKAASSAVQQSDTCPRPGSSFPARSSIMCSILRPSMGLLRRFVRLSLRRFNGSSSEPFDITKIRNIGISAHIDSGKTTVSERILFYTNRISSMHEVRGKDGIGAVMDSMELERQRGITIQSASTYTSWRGHTINLIDTPGHVDFTVEVERALRVLDGAVLILCAVGGVQSQTLTVDRQMKRYKVPKVAFINKVDRLDASPYRVIKQMRDKLLYHSAFVNIPIGLESKNVGIVDLLAEKAIYFDEPQGLTLREEQIPKDMVAEAKDRRSEMIECLANADEEIGEAYLSEAPLTVEQLKAGIRRATLAHRFTPVLVGTALKNRGVQPLMDAVVDYLPNPMEIKHYALNEKEGETDKVLLDGSRTSGAPYLGLAFKLEASKFGQLTYTRVYQGCLRRGESVRNTRTGKKVRVPRLGRMNVDTFEDLEAVYAGDIAALFGVECSSGDTLVSPNSSMENLSMESMYIPEPVVSMSITPLDKHNIDGFSKGLARFTKEDPTFRLCHDPESGQALVSGMGELHLEIYAQRLAREYNAPCVLGKPKVAFRETLLEPVPFDYLHKKQSGGAGQYGRVIGLLEPLPAEQNTQVVFSDETMGTNIPKHYVPAIETGFRGVCEVGGSLCGAKVVGVRFRLQDGAHHCVDSSDWAFQQAAEGAMRQAFEQGNWTILEPIMLVECAAPVEFHGQILSSVTRRNGLIVDTDVSDAYARVVAEVPLNDMFGFAGELRGLTEGKGEYTMEYCKYCPARSDTVEAVIAEAEAGKQESGAVNIAAKGKKKKSATS</sequence>
<evidence type="ECO:0000313" key="10">
    <source>
        <dbReference type="Proteomes" id="UP001651158"/>
    </source>
</evidence>
<dbReference type="InterPro" id="IPR005225">
    <property type="entry name" value="Small_GTP-bd"/>
</dbReference>
<dbReference type="InterPro" id="IPR004540">
    <property type="entry name" value="Transl_elong_EFG/EF2"/>
</dbReference>
<dbReference type="Gene3D" id="3.30.70.240">
    <property type="match status" value="1"/>
</dbReference>
<feature type="region of interest" description="Disordered" evidence="7">
    <location>
        <begin position="807"/>
        <end position="826"/>
    </location>
</feature>
<comment type="function">
    <text evidence="6">Mitochondrial GTPase that catalyzes the GTP-dependent ribosomal translocation step during translation elongation. During this step, the ribosome changes from the pre-translocational (PRE) to the post-translocational (POST) state as the newly formed A-site-bound peptidyl-tRNA and P-site-bound deacylated tRNA move to the P and E sites, respectively. Catalyzes the coordinated movement of the two tRNA molecules, the mRNA and conformational changes in the ribosome.</text>
</comment>
<dbReference type="Gene3D" id="3.30.70.870">
    <property type="entry name" value="Elongation Factor G (Translational Gtpase), domain 3"/>
    <property type="match status" value="1"/>
</dbReference>
<protein>
    <recommendedName>
        <fullName evidence="6">Elongation factor G, mitochondrial</fullName>
        <shortName evidence="6">EF-Gmt</shortName>
    </recommendedName>
    <alternativeName>
        <fullName evidence="6">Elongation factor G 1, mitochondrial</fullName>
        <shortName evidence="6">mEF-G 1</shortName>
    </alternativeName>
    <alternativeName>
        <fullName evidence="6">Elongation factor G1</fullName>
    </alternativeName>
</protein>
<dbReference type="SMART" id="SM00889">
    <property type="entry name" value="EFG_IV"/>
    <property type="match status" value="1"/>
</dbReference>
<evidence type="ECO:0000256" key="2">
    <source>
        <dbReference type="ARBA" id="ARBA00022741"/>
    </source>
</evidence>
<keyword evidence="10" id="KW-1185">Reference proteome</keyword>
<evidence type="ECO:0000256" key="7">
    <source>
        <dbReference type="SAM" id="MobiDB-lite"/>
    </source>
</evidence>
<evidence type="ECO:0000256" key="6">
    <source>
        <dbReference type="HAMAP-Rule" id="MF_03061"/>
    </source>
</evidence>
<dbReference type="EMBL" id="JAKROA010000004">
    <property type="protein sequence ID" value="KAL5107826.1"/>
    <property type="molecule type" value="Genomic_DNA"/>
</dbReference>
<reference evidence="9 10" key="1">
    <citation type="journal article" date="2022" name="Front. Cell. Infect. Microbiol.">
        <title>The Genomes of Two Strains of Taenia crassiceps the Animal Model for the Study of Human Cysticercosis.</title>
        <authorList>
            <person name="Bobes R.J."/>
            <person name="Estrada K."/>
            <person name="Rios-Valencia D.G."/>
            <person name="Calderon-Gallegos A."/>
            <person name="de la Torre P."/>
            <person name="Carrero J.C."/>
            <person name="Sanchez-Flores A."/>
            <person name="Laclette J.P."/>
        </authorList>
    </citation>
    <scope>NUCLEOTIDE SEQUENCE [LARGE SCALE GENOMIC DNA]</scope>
    <source>
        <strain evidence="9">WFUcys</strain>
    </source>
</reference>
<comment type="caution">
    <text evidence="9">The sequence shown here is derived from an EMBL/GenBank/DDBJ whole genome shotgun (WGS) entry which is preliminary data.</text>
</comment>
<dbReference type="InterPro" id="IPR009022">
    <property type="entry name" value="EFG_III"/>
</dbReference>
<dbReference type="Pfam" id="PF14492">
    <property type="entry name" value="EFG_III"/>
    <property type="match status" value="1"/>
</dbReference>
<dbReference type="NCBIfam" id="TIGR00484">
    <property type="entry name" value="EF-G"/>
    <property type="match status" value="1"/>
</dbReference>
<dbReference type="HAMAP" id="MF_00054_B">
    <property type="entry name" value="EF_G_EF_2_B"/>
    <property type="match status" value="1"/>
</dbReference>
<dbReference type="InterPro" id="IPR005517">
    <property type="entry name" value="Transl_elong_EFG/EF2_IV"/>
</dbReference>
<dbReference type="InterPro" id="IPR031157">
    <property type="entry name" value="G_TR_CS"/>
</dbReference>
<dbReference type="Pfam" id="PF03764">
    <property type="entry name" value="EFG_IV"/>
    <property type="match status" value="1"/>
</dbReference>
<evidence type="ECO:0000259" key="8">
    <source>
        <dbReference type="PROSITE" id="PS51722"/>
    </source>
</evidence>
<organism evidence="9 10">
    <name type="scientific">Taenia crassiceps</name>
    <dbReference type="NCBI Taxonomy" id="6207"/>
    <lineage>
        <taxon>Eukaryota</taxon>
        <taxon>Metazoa</taxon>
        <taxon>Spiralia</taxon>
        <taxon>Lophotrochozoa</taxon>
        <taxon>Platyhelminthes</taxon>
        <taxon>Cestoda</taxon>
        <taxon>Eucestoda</taxon>
        <taxon>Cyclophyllidea</taxon>
        <taxon>Taeniidae</taxon>
        <taxon>Taenia</taxon>
    </lineage>
</organism>
<dbReference type="Gene3D" id="3.40.50.300">
    <property type="entry name" value="P-loop containing nucleotide triphosphate hydrolases"/>
    <property type="match status" value="1"/>
</dbReference>
<dbReference type="Pfam" id="PF00679">
    <property type="entry name" value="EFG_C"/>
    <property type="match status" value="1"/>
</dbReference>
<dbReference type="InterPro" id="IPR035647">
    <property type="entry name" value="EFG_III/V"/>
</dbReference>
<comment type="similarity">
    <text evidence="6">Belongs to the GTP-binding elongation factor family. EF-G/EF-2 subfamily.</text>
</comment>
<dbReference type="NCBIfam" id="TIGR00231">
    <property type="entry name" value="small_GTP"/>
    <property type="match status" value="1"/>
</dbReference>
<feature type="compositionally biased region" description="Basic residues" evidence="7">
    <location>
        <begin position="817"/>
        <end position="826"/>
    </location>
</feature>
<dbReference type="SUPFAM" id="SSF54980">
    <property type="entry name" value="EF-G C-terminal domain-like"/>
    <property type="match status" value="2"/>
</dbReference>
<keyword evidence="6" id="KW-0496">Mitochondrion</keyword>
<keyword evidence="2 6" id="KW-0547">Nucleotide-binding</keyword>
<dbReference type="PROSITE" id="PS00301">
    <property type="entry name" value="G_TR_1"/>
    <property type="match status" value="1"/>
</dbReference>